<dbReference type="Gene3D" id="3.30.730.10">
    <property type="entry name" value="AP2/ERF domain"/>
    <property type="match status" value="4"/>
</dbReference>
<evidence type="ECO:0000256" key="4">
    <source>
        <dbReference type="ARBA" id="ARBA00023163"/>
    </source>
</evidence>
<dbReference type="PANTHER" id="PTHR31194:SF202">
    <property type="entry name" value="ETHYLENE-RESPONSIVE TRANSCRIPTION FACTOR ERF070"/>
    <property type="match status" value="1"/>
</dbReference>
<dbReference type="InterPro" id="IPR036955">
    <property type="entry name" value="AP2/ERF_dom_sf"/>
</dbReference>
<accession>A0AAW1HJH0</accession>
<dbReference type="EMBL" id="JBDFQZ010000011">
    <property type="protein sequence ID" value="KAK9676195.1"/>
    <property type="molecule type" value="Genomic_DNA"/>
</dbReference>
<reference evidence="8" key="1">
    <citation type="submission" date="2024-03" db="EMBL/GenBank/DDBJ databases">
        <title>WGS assembly of Saponaria officinalis var. Norfolk2.</title>
        <authorList>
            <person name="Jenkins J."/>
            <person name="Shu S."/>
            <person name="Grimwood J."/>
            <person name="Barry K."/>
            <person name="Goodstein D."/>
            <person name="Schmutz J."/>
            <person name="Leebens-Mack J."/>
            <person name="Osbourn A."/>
        </authorList>
    </citation>
    <scope>NUCLEOTIDE SEQUENCE [LARGE SCALE GENOMIC DNA]</scope>
    <source>
        <strain evidence="8">JIC</strain>
    </source>
</reference>
<dbReference type="InterPro" id="IPR001471">
    <property type="entry name" value="AP2/ERF_dom"/>
</dbReference>
<gene>
    <name evidence="8" type="ORF">RND81_11G060500</name>
</gene>
<feature type="domain" description="AP2/ERF" evidence="7">
    <location>
        <begin position="58"/>
        <end position="115"/>
    </location>
</feature>
<keyword evidence="2" id="KW-0805">Transcription regulation</keyword>
<dbReference type="SUPFAM" id="SSF54171">
    <property type="entry name" value="DNA-binding domain"/>
    <property type="match status" value="4"/>
</dbReference>
<feature type="compositionally biased region" description="Basic and acidic residues" evidence="6">
    <location>
        <begin position="206"/>
        <end position="226"/>
    </location>
</feature>
<keyword evidence="5" id="KW-0539">Nucleus</keyword>
<evidence type="ECO:0000256" key="6">
    <source>
        <dbReference type="SAM" id="MobiDB-lite"/>
    </source>
</evidence>
<evidence type="ECO:0000313" key="8">
    <source>
        <dbReference type="EMBL" id="KAK9676195.1"/>
    </source>
</evidence>
<name>A0AAW1HJH0_SAPOF</name>
<evidence type="ECO:0000259" key="7">
    <source>
        <dbReference type="PROSITE" id="PS51032"/>
    </source>
</evidence>
<evidence type="ECO:0000256" key="2">
    <source>
        <dbReference type="ARBA" id="ARBA00023015"/>
    </source>
</evidence>
<feature type="compositionally biased region" description="Basic and acidic residues" evidence="6">
    <location>
        <begin position="184"/>
        <end position="197"/>
    </location>
</feature>
<feature type="domain" description="AP2/ERF" evidence="7">
    <location>
        <begin position="372"/>
        <end position="411"/>
    </location>
</feature>
<feature type="region of interest" description="Disordered" evidence="6">
    <location>
        <begin position="184"/>
        <end position="239"/>
    </location>
</feature>
<dbReference type="CDD" id="cd00018">
    <property type="entry name" value="AP2"/>
    <property type="match status" value="2"/>
</dbReference>
<keyword evidence="4" id="KW-0804">Transcription</keyword>
<feature type="region of interest" description="Disordered" evidence="6">
    <location>
        <begin position="1"/>
        <end position="58"/>
    </location>
</feature>
<keyword evidence="3" id="KW-0238">DNA-binding</keyword>
<dbReference type="AlphaFoldDB" id="A0AAW1HJH0"/>
<comment type="caution">
    <text evidence="8">The sequence shown here is derived from an EMBL/GenBank/DDBJ whole genome shotgun (WGS) entry which is preliminary data.</text>
</comment>
<dbReference type="InterPro" id="IPR050913">
    <property type="entry name" value="AP2/ERF_ERF"/>
</dbReference>
<evidence type="ECO:0000256" key="3">
    <source>
        <dbReference type="ARBA" id="ARBA00023125"/>
    </source>
</evidence>
<dbReference type="SMART" id="SM00380">
    <property type="entry name" value="AP2"/>
    <property type="match status" value="3"/>
</dbReference>
<dbReference type="Proteomes" id="UP001443914">
    <property type="component" value="Unassembled WGS sequence"/>
</dbReference>
<sequence>MKKFRVFCTDPDATDSSSDEDDVVSKPAKRKRFIREVNVSGDPPEKARNPVEDPGKKKYPGVRMRKWGKFASEIRDPVTKGRIWLGTFNTAEEAYGVYYMKKLEFDAYRGLNNLRSKNCCDPPVDVNIDTLLCKNKSDSAVVGVDDAGKQLVVETSSEIGNNNVCNVGSLGGISGEKVLVEGKGGEKSSEFGEKKLSNEGSLGGIDGEKVVDDGTRSDGSGEKLGEFGENNGSDEGGLGVMDVEKVVGEGEESGGSVEVRAGVEKVKSGKWVSRINYPDTSGRIWMGMFDTMEEAVVAYDKKKVEFEERFKGKGSGSGDKCRGGQARVRQRKRKLIASLGNTCNPEDVEMGVVNEETECKERFGGDVVESKLPRGVRANGYGKWEARIWHPRRKGRVSLGTFSTPEEAGRAVLRKQDHFEKLYGYKSRVQYELGDASVGECFKDGISLTELPHGVSKTESGRWFARIKHPKKKGTVKLGPYKTSEAAVRAFNQREAEFEKRFKGKERVNKDEFVDREVVLALDATDLSVEKEPLEEEVVNLDSNEATNGEMTKDGVLPGGITMTNSGRWGVRVIHPSNGSKQWVGSLVTTEAAVHTYNRRKADGHNKCNANKKARLYSEPIVAQKTTACYHSPTSVLDAENSDHNIVIDEHNDVLVDVPINLRYESVLASCDAMKSKDGVSDVPDFDEAVRMGIIDEYGQLQGEFSKFDEPMWCAPNDDWTARGYH</sequence>
<organism evidence="8 9">
    <name type="scientific">Saponaria officinalis</name>
    <name type="common">Common soapwort</name>
    <name type="synonym">Lychnis saponaria</name>
    <dbReference type="NCBI Taxonomy" id="3572"/>
    <lineage>
        <taxon>Eukaryota</taxon>
        <taxon>Viridiplantae</taxon>
        <taxon>Streptophyta</taxon>
        <taxon>Embryophyta</taxon>
        <taxon>Tracheophyta</taxon>
        <taxon>Spermatophyta</taxon>
        <taxon>Magnoliopsida</taxon>
        <taxon>eudicotyledons</taxon>
        <taxon>Gunneridae</taxon>
        <taxon>Pentapetalae</taxon>
        <taxon>Caryophyllales</taxon>
        <taxon>Caryophyllaceae</taxon>
        <taxon>Caryophylleae</taxon>
        <taxon>Saponaria</taxon>
    </lineage>
</organism>
<comment type="subcellular location">
    <subcellularLocation>
        <location evidence="1">Nucleus</location>
    </subcellularLocation>
</comment>
<dbReference type="InterPro" id="IPR016177">
    <property type="entry name" value="DNA-bd_dom_sf"/>
</dbReference>
<feature type="domain" description="AP2/ERF" evidence="7">
    <location>
        <begin position="451"/>
        <end position="511"/>
    </location>
</feature>
<feature type="domain" description="AP2/ERF" evidence="7">
    <location>
        <begin position="259"/>
        <end position="317"/>
    </location>
</feature>
<dbReference type="GO" id="GO:0003700">
    <property type="term" value="F:DNA-binding transcription factor activity"/>
    <property type="evidence" value="ECO:0007669"/>
    <property type="project" value="InterPro"/>
</dbReference>
<feature type="compositionally biased region" description="Basic and acidic residues" evidence="6">
    <location>
        <begin position="43"/>
        <end position="56"/>
    </location>
</feature>
<evidence type="ECO:0000313" key="9">
    <source>
        <dbReference type="Proteomes" id="UP001443914"/>
    </source>
</evidence>
<dbReference type="PRINTS" id="PR00367">
    <property type="entry name" value="ETHRSPELEMNT"/>
</dbReference>
<dbReference type="GO" id="GO:0003677">
    <property type="term" value="F:DNA binding"/>
    <property type="evidence" value="ECO:0007669"/>
    <property type="project" value="UniProtKB-KW"/>
</dbReference>
<evidence type="ECO:0000256" key="1">
    <source>
        <dbReference type="ARBA" id="ARBA00004123"/>
    </source>
</evidence>
<evidence type="ECO:0000256" key="5">
    <source>
        <dbReference type="ARBA" id="ARBA00023242"/>
    </source>
</evidence>
<dbReference type="PROSITE" id="PS51032">
    <property type="entry name" value="AP2_ERF"/>
    <property type="match status" value="4"/>
</dbReference>
<protein>
    <recommendedName>
        <fullName evidence="7">AP2/ERF domain-containing protein</fullName>
    </recommendedName>
</protein>
<proteinExistence type="predicted"/>
<dbReference type="GO" id="GO:0005634">
    <property type="term" value="C:nucleus"/>
    <property type="evidence" value="ECO:0007669"/>
    <property type="project" value="UniProtKB-SubCell"/>
</dbReference>
<keyword evidence="9" id="KW-1185">Reference proteome</keyword>
<dbReference type="PANTHER" id="PTHR31194">
    <property type="entry name" value="SHN SHINE , DNA BINDING / TRANSCRIPTION FACTOR"/>
    <property type="match status" value="1"/>
</dbReference>